<evidence type="ECO:0000256" key="6">
    <source>
        <dbReference type="SAM" id="Phobius"/>
    </source>
</evidence>
<feature type="transmembrane region" description="Helical" evidence="6">
    <location>
        <begin position="20"/>
        <end position="39"/>
    </location>
</feature>
<dbReference type="InterPro" id="IPR020846">
    <property type="entry name" value="MFS_dom"/>
</dbReference>
<dbReference type="InterPro" id="IPR005828">
    <property type="entry name" value="MFS_sugar_transport-like"/>
</dbReference>
<name>A0ABN9T451_9DINO</name>
<dbReference type="Pfam" id="PF07690">
    <property type="entry name" value="MFS_1"/>
    <property type="match status" value="1"/>
</dbReference>
<keyword evidence="2" id="KW-0813">Transport</keyword>
<feature type="transmembrane region" description="Helical" evidence="6">
    <location>
        <begin position="115"/>
        <end position="137"/>
    </location>
</feature>
<feature type="transmembrane region" description="Helical" evidence="6">
    <location>
        <begin position="470"/>
        <end position="489"/>
    </location>
</feature>
<comment type="subcellular location">
    <subcellularLocation>
        <location evidence="1">Membrane</location>
        <topology evidence="1">Multi-pass membrane protein</topology>
    </subcellularLocation>
</comment>
<feature type="transmembrane region" description="Helical" evidence="6">
    <location>
        <begin position="178"/>
        <end position="197"/>
    </location>
</feature>
<feature type="transmembrane region" description="Helical" evidence="6">
    <location>
        <begin position="149"/>
        <end position="172"/>
    </location>
</feature>
<evidence type="ECO:0000256" key="2">
    <source>
        <dbReference type="ARBA" id="ARBA00022448"/>
    </source>
</evidence>
<evidence type="ECO:0000256" key="1">
    <source>
        <dbReference type="ARBA" id="ARBA00004141"/>
    </source>
</evidence>
<feature type="transmembrane region" description="Helical" evidence="6">
    <location>
        <begin position="59"/>
        <end position="82"/>
    </location>
</feature>
<dbReference type="Proteomes" id="UP001189429">
    <property type="component" value="Unassembled WGS sequence"/>
</dbReference>
<feature type="transmembrane region" description="Helical" evidence="6">
    <location>
        <begin position="501"/>
        <end position="521"/>
    </location>
</feature>
<dbReference type="SUPFAM" id="SSF103473">
    <property type="entry name" value="MFS general substrate transporter"/>
    <property type="match status" value="1"/>
</dbReference>
<gene>
    <name evidence="8" type="ORF">PCOR1329_LOCUS35383</name>
</gene>
<accession>A0ABN9T451</accession>
<dbReference type="PANTHER" id="PTHR23511:SF34">
    <property type="entry name" value="SYNAPTIC VESICLE GLYCOPROTEIN 2"/>
    <property type="match status" value="1"/>
</dbReference>
<organism evidence="8 9">
    <name type="scientific">Prorocentrum cordatum</name>
    <dbReference type="NCBI Taxonomy" id="2364126"/>
    <lineage>
        <taxon>Eukaryota</taxon>
        <taxon>Sar</taxon>
        <taxon>Alveolata</taxon>
        <taxon>Dinophyceae</taxon>
        <taxon>Prorocentrales</taxon>
        <taxon>Prorocentraceae</taxon>
        <taxon>Prorocentrum</taxon>
    </lineage>
</organism>
<feature type="transmembrane region" description="Helical" evidence="6">
    <location>
        <begin position="439"/>
        <end position="458"/>
    </location>
</feature>
<dbReference type="PANTHER" id="PTHR23511">
    <property type="entry name" value="SYNAPTIC VESICLE GLYCOPROTEIN 2"/>
    <property type="match status" value="1"/>
</dbReference>
<dbReference type="Gene3D" id="1.20.1250.20">
    <property type="entry name" value="MFS general substrate transporter like domains"/>
    <property type="match status" value="2"/>
</dbReference>
<evidence type="ECO:0000313" key="8">
    <source>
        <dbReference type="EMBL" id="CAK0839780.1"/>
    </source>
</evidence>
<evidence type="ECO:0000256" key="5">
    <source>
        <dbReference type="ARBA" id="ARBA00023136"/>
    </source>
</evidence>
<sequence length="556" mass="60512">MSDGFITVAQCVEGLPLGRFVWELLACAMLFWFLLGSINECTPVAFSYVQASDWPSEQTTMMLSGALVMGNFMAILLAGWVADRHGRMAVVRPALFATILCGTLLQMAHTFTQALVARLVLGFVSGGIIGVLPPLVAELLPSRNRGFHMTIWCAGWPAGAIFALIAGCLFDGPDSRAFYMLILMSAIVLTMCTRADLIPESPRYLYMVGRRDEGYSVLMDMYEKEQVPMPWAADTIAVTCASTPGERAGGTADASASSCQTKPAVASSAAVTAWLALAMFLISAAGQSMKLLVPVVLVAHQDHALHSARMPVNSATFLSAYRRANIADPVANFGPFAGYHGSSLLDIAMRRSIPHPHHRVRAHAFEQHGHGFQALNYNVVFVIAQAYIIQTIGVVLCAYTSTWIYRKSMIQWSLLCAAFFTLATMVMAQHGALLLCGPFLGVQLAAQSAGFNFLQVFACEYFPTSSRAKMVAVVNFSAQLGNVVLPVFGDIVVQRLSTSGAVVFFGLLYVACYFVTLKLPLQNVREQPLHDVEAERSQKGTSVRSRKREWASYQTI</sequence>
<feature type="domain" description="Major facilitator superfamily (MFS) profile" evidence="7">
    <location>
        <begin position="20"/>
        <end position="524"/>
    </location>
</feature>
<keyword evidence="5 6" id="KW-0472">Membrane</keyword>
<feature type="transmembrane region" description="Helical" evidence="6">
    <location>
        <begin position="412"/>
        <end position="433"/>
    </location>
</feature>
<evidence type="ECO:0000259" key="7">
    <source>
        <dbReference type="PROSITE" id="PS50850"/>
    </source>
</evidence>
<evidence type="ECO:0000313" key="9">
    <source>
        <dbReference type="Proteomes" id="UP001189429"/>
    </source>
</evidence>
<keyword evidence="9" id="KW-1185">Reference proteome</keyword>
<evidence type="ECO:0000256" key="4">
    <source>
        <dbReference type="ARBA" id="ARBA00022989"/>
    </source>
</evidence>
<dbReference type="InterPro" id="IPR011701">
    <property type="entry name" value="MFS"/>
</dbReference>
<feature type="transmembrane region" description="Helical" evidence="6">
    <location>
        <begin position="89"/>
        <end position="109"/>
    </location>
</feature>
<feature type="transmembrane region" description="Helical" evidence="6">
    <location>
        <begin position="264"/>
        <end position="285"/>
    </location>
</feature>
<keyword evidence="4 6" id="KW-1133">Transmembrane helix</keyword>
<comment type="caution">
    <text evidence="8">The sequence shown here is derived from an EMBL/GenBank/DDBJ whole genome shotgun (WGS) entry which is preliminary data.</text>
</comment>
<dbReference type="InterPro" id="IPR036259">
    <property type="entry name" value="MFS_trans_sf"/>
</dbReference>
<feature type="transmembrane region" description="Helical" evidence="6">
    <location>
        <begin position="379"/>
        <end position="400"/>
    </location>
</feature>
<reference evidence="8" key="1">
    <citation type="submission" date="2023-10" db="EMBL/GenBank/DDBJ databases">
        <authorList>
            <person name="Chen Y."/>
            <person name="Shah S."/>
            <person name="Dougan E. K."/>
            <person name="Thang M."/>
            <person name="Chan C."/>
        </authorList>
    </citation>
    <scope>NUCLEOTIDE SEQUENCE [LARGE SCALE GENOMIC DNA]</scope>
</reference>
<dbReference type="Pfam" id="PF00083">
    <property type="entry name" value="Sugar_tr"/>
    <property type="match status" value="1"/>
</dbReference>
<proteinExistence type="predicted"/>
<dbReference type="PROSITE" id="PS50850">
    <property type="entry name" value="MFS"/>
    <property type="match status" value="1"/>
</dbReference>
<protein>
    <recommendedName>
        <fullName evidence="7">Major facilitator superfamily (MFS) profile domain-containing protein</fullName>
    </recommendedName>
</protein>
<evidence type="ECO:0000256" key="3">
    <source>
        <dbReference type="ARBA" id="ARBA00022692"/>
    </source>
</evidence>
<dbReference type="EMBL" id="CAUYUJ010014323">
    <property type="protein sequence ID" value="CAK0839780.1"/>
    <property type="molecule type" value="Genomic_DNA"/>
</dbReference>
<keyword evidence="3 6" id="KW-0812">Transmembrane</keyword>